<dbReference type="Pfam" id="PF03972">
    <property type="entry name" value="MmgE_PrpD_N"/>
    <property type="match status" value="1"/>
</dbReference>
<accession>A0ABP8HEJ7</accession>
<dbReference type="Gene3D" id="1.10.4100.10">
    <property type="entry name" value="2-methylcitrate dehydratase PrpD"/>
    <property type="match status" value="1"/>
</dbReference>
<evidence type="ECO:0000313" key="6">
    <source>
        <dbReference type="Proteomes" id="UP001501671"/>
    </source>
</evidence>
<dbReference type="PANTHER" id="PTHR16943">
    <property type="entry name" value="2-METHYLCITRATE DEHYDRATASE-RELATED"/>
    <property type="match status" value="1"/>
</dbReference>
<proteinExistence type="inferred from homology"/>
<dbReference type="Proteomes" id="UP001501671">
    <property type="component" value="Unassembled WGS sequence"/>
</dbReference>
<dbReference type="EMBL" id="BAABFO010000019">
    <property type="protein sequence ID" value="GAA4338205.1"/>
    <property type="molecule type" value="Genomic_DNA"/>
</dbReference>
<evidence type="ECO:0000313" key="5">
    <source>
        <dbReference type="EMBL" id="GAA4338205.1"/>
    </source>
</evidence>
<dbReference type="Pfam" id="PF19305">
    <property type="entry name" value="MmgE_PrpD_C"/>
    <property type="match status" value="1"/>
</dbReference>
<dbReference type="RefSeq" id="WP_345251158.1">
    <property type="nucleotide sequence ID" value="NZ_BAABFO010000019.1"/>
</dbReference>
<evidence type="ECO:0000259" key="3">
    <source>
        <dbReference type="Pfam" id="PF03972"/>
    </source>
</evidence>
<dbReference type="InterPro" id="IPR042188">
    <property type="entry name" value="MmgE/PrpD_sf_2"/>
</dbReference>
<name>A0ABP8HEJ7_9BURK</name>
<dbReference type="SUPFAM" id="SSF103378">
    <property type="entry name" value="2-methylcitrate dehydratase PrpD"/>
    <property type="match status" value="1"/>
</dbReference>
<dbReference type="InterPro" id="IPR042183">
    <property type="entry name" value="MmgE/PrpD_sf_1"/>
</dbReference>
<sequence length="495" mass="51959">MGAAIDPASGQATARPSAQAPGQTAAQAAQAGIAGQLADRVAALRYGDLPSEAVHWARVGILDTVGAMLAGAREDATALCAAGLDLQPGPALLFGSRRRVSVLDAALVNGTASHVLDFDDCSVTMGGHPSAPLLAALFPLAEQLGSNGRDFVAAYVAGFEVEAKLGLGVNFHHYSKGWHPTSTLGTFGAAAACARLLGLDAGATARALALAASFASGIKANFGTMAKPLHVGHAARNGIYAARLAGLGFTANAASAFEHRQGFLDVFNGPGTYDMEPALAAWGAPWDIVSPGIGIKQYPCCASTHPALDAMLQLVRAHRPAPDDVVRVDAAIHSRRLAHTNRPRPDSPLDCKFSLQYVLARALLSGRVGVGDFDQAAYRDPAVRDLLPRMQVAAYDHATDNDFAQDNHAGATVEIHMRNGEVLRARVEERAGRTAETPLPGELLREKFALCAAVTADPAAAREIADQVDRIECLGDIRELTTLLERAVRDDSERR</sequence>
<dbReference type="InterPro" id="IPR036148">
    <property type="entry name" value="MmgE/PrpD_sf"/>
</dbReference>
<feature type="region of interest" description="Disordered" evidence="2">
    <location>
        <begin position="1"/>
        <end position="26"/>
    </location>
</feature>
<evidence type="ECO:0000259" key="4">
    <source>
        <dbReference type="Pfam" id="PF19305"/>
    </source>
</evidence>
<dbReference type="InterPro" id="IPR005656">
    <property type="entry name" value="MmgE_PrpD"/>
</dbReference>
<protein>
    <submittedName>
        <fullName evidence="5">MmgE/PrpD family protein</fullName>
    </submittedName>
</protein>
<dbReference type="InterPro" id="IPR045336">
    <property type="entry name" value="MmgE_PrpD_N"/>
</dbReference>
<comment type="caution">
    <text evidence="5">The sequence shown here is derived from an EMBL/GenBank/DDBJ whole genome shotgun (WGS) entry which is preliminary data.</text>
</comment>
<comment type="similarity">
    <text evidence="1">Belongs to the PrpD family.</text>
</comment>
<reference evidence="6" key="1">
    <citation type="journal article" date="2019" name="Int. J. Syst. Evol. Microbiol.">
        <title>The Global Catalogue of Microorganisms (GCM) 10K type strain sequencing project: providing services to taxonomists for standard genome sequencing and annotation.</title>
        <authorList>
            <consortium name="The Broad Institute Genomics Platform"/>
            <consortium name="The Broad Institute Genome Sequencing Center for Infectious Disease"/>
            <person name="Wu L."/>
            <person name="Ma J."/>
        </authorList>
    </citation>
    <scope>NUCLEOTIDE SEQUENCE [LARGE SCALE GENOMIC DNA]</scope>
    <source>
        <strain evidence="6">JCM 17666</strain>
    </source>
</reference>
<organism evidence="5 6">
    <name type="scientific">Pigmentiphaga soli</name>
    <dbReference type="NCBI Taxonomy" id="1007095"/>
    <lineage>
        <taxon>Bacteria</taxon>
        <taxon>Pseudomonadati</taxon>
        <taxon>Pseudomonadota</taxon>
        <taxon>Betaproteobacteria</taxon>
        <taxon>Burkholderiales</taxon>
        <taxon>Alcaligenaceae</taxon>
        <taxon>Pigmentiphaga</taxon>
    </lineage>
</organism>
<gene>
    <name evidence="5" type="ORF">GCM10023144_34910</name>
</gene>
<evidence type="ECO:0000256" key="2">
    <source>
        <dbReference type="SAM" id="MobiDB-lite"/>
    </source>
</evidence>
<feature type="domain" description="MmgE/PrpD C-terminal" evidence="4">
    <location>
        <begin position="298"/>
        <end position="467"/>
    </location>
</feature>
<evidence type="ECO:0000256" key="1">
    <source>
        <dbReference type="ARBA" id="ARBA00006174"/>
    </source>
</evidence>
<keyword evidence="6" id="KW-1185">Reference proteome</keyword>
<dbReference type="InterPro" id="IPR045337">
    <property type="entry name" value="MmgE_PrpD_C"/>
</dbReference>
<feature type="domain" description="MmgE/PrpD N-terminal" evidence="3">
    <location>
        <begin position="36"/>
        <end position="273"/>
    </location>
</feature>
<dbReference type="PANTHER" id="PTHR16943:SF8">
    <property type="entry name" value="2-METHYLCITRATE DEHYDRATASE"/>
    <property type="match status" value="1"/>
</dbReference>
<dbReference type="Gene3D" id="3.30.1330.120">
    <property type="entry name" value="2-methylcitrate dehydratase PrpD"/>
    <property type="match status" value="1"/>
</dbReference>